<accession>A0A422PQ23</accession>
<evidence type="ECO:0000313" key="2">
    <source>
        <dbReference type="EMBL" id="RNF19846.1"/>
    </source>
</evidence>
<evidence type="ECO:0000313" key="3">
    <source>
        <dbReference type="Proteomes" id="UP000284403"/>
    </source>
</evidence>
<protein>
    <submittedName>
        <fullName evidence="2">Uncharacterized protein</fullName>
    </submittedName>
</protein>
<feature type="region of interest" description="Disordered" evidence="1">
    <location>
        <begin position="158"/>
        <end position="183"/>
    </location>
</feature>
<feature type="region of interest" description="Disordered" evidence="1">
    <location>
        <begin position="1"/>
        <end position="105"/>
    </location>
</feature>
<organism evidence="2 3">
    <name type="scientific">Trypanosoma conorhini</name>
    <dbReference type="NCBI Taxonomy" id="83891"/>
    <lineage>
        <taxon>Eukaryota</taxon>
        <taxon>Discoba</taxon>
        <taxon>Euglenozoa</taxon>
        <taxon>Kinetoplastea</taxon>
        <taxon>Metakinetoplastina</taxon>
        <taxon>Trypanosomatida</taxon>
        <taxon>Trypanosomatidae</taxon>
        <taxon>Trypanosoma</taxon>
    </lineage>
</organism>
<dbReference type="AlphaFoldDB" id="A0A422PQ23"/>
<name>A0A422PQ23_9TRYP</name>
<sequence length="251" mass="27509">MGAAVAAVEQQARRTPPTKERETSQPHTELHARRRPQWRARERGGGSLARRRVTPHSPCLGVPLATPLAGTPPAGRREGRAACNGKAAKHHSAPAPEEGQARMHPREGAPFRASTSLRCLRSCIAPQHAPRHRRGAVGGSLKLRALSLARFPRERLRPVAHPPQPRPLRLHPPRCSRVTPRPSCGEVHAREKARDRAAAQPRRRARGPLRLEHRLVLRQGIASPCGLRLLAEPPNRRAAKPGPVARALRGT</sequence>
<keyword evidence="3" id="KW-1185">Reference proteome</keyword>
<dbReference type="EMBL" id="MKKU01000194">
    <property type="protein sequence ID" value="RNF19846.1"/>
    <property type="molecule type" value="Genomic_DNA"/>
</dbReference>
<feature type="compositionally biased region" description="Low complexity" evidence="1">
    <location>
        <begin position="1"/>
        <end position="14"/>
    </location>
</feature>
<dbReference type="RefSeq" id="XP_029229002.1">
    <property type="nucleotide sequence ID" value="XM_029370901.1"/>
</dbReference>
<dbReference type="Proteomes" id="UP000284403">
    <property type="component" value="Unassembled WGS sequence"/>
</dbReference>
<feature type="compositionally biased region" description="Basic and acidic residues" evidence="1">
    <location>
        <begin position="17"/>
        <end position="31"/>
    </location>
</feature>
<comment type="caution">
    <text evidence="2">The sequence shown here is derived from an EMBL/GenBank/DDBJ whole genome shotgun (WGS) entry which is preliminary data.</text>
</comment>
<reference evidence="2 3" key="1">
    <citation type="journal article" date="2018" name="BMC Genomics">
        <title>Genomic comparison of Trypanosoma conorhini and Trypanosoma rangeli to Trypanosoma cruzi strains of high and low virulence.</title>
        <authorList>
            <person name="Bradwell K.R."/>
            <person name="Koparde V.N."/>
            <person name="Matveyev A.V."/>
            <person name="Serrano M.G."/>
            <person name="Alves J.M."/>
            <person name="Parikh H."/>
            <person name="Huang B."/>
            <person name="Lee V."/>
            <person name="Espinosa-Alvarez O."/>
            <person name="Ortiz P.A."/>
            <person name="Costa-Martins A.G."/>
            <person name="Teixeira M.M."/>
            <person name="Buck G.A."/>
        </authorList>
    </citation>
    <scope>NUCLEOTIDE SEQUENCE [LARGE SCALE GENOMIC DNA]</scope>
    <source>
        <strain evidence="2 3">025E</strain>
    </source>
</reference>
<gene>
    <name evidence="2" type="ORF">Tco025E_03985</name>
</gene>
<feature type="compositionally biased region" description="Low complexity" evidence="1">
    <location>
        <begin position="63"/>
        <end position="74"/>
    </location>
</feature>
<evidence type="ECO:0000256" key="1">
    <source>
        <dbReference type="SAM" id="MobiDB-lite"/>
    </source>
</evidence>
<proteinExistence type="predicted"/>
<dbReference type="GeneID" id="40317596"/>